<reference evidence="2 3" key="1">
    <citation type="journal article" date="2016" name="Mol. Biol. Evol.">
        <title>Comparative Genomics of Early-Diverging Mushroom-Forming Fungi Provides Insights into the Origins of Lignocellulose Decay Capabilities.</title>
        <authorList>
            <person name="Nagy L.G."/>
            <person name="Riley R."/>
            <person name="Tritt A."/>
            <person name="Adam C."/>
            <person name="Daum C."/>
            <person name="Floudas D."/>
            <person name="Sun H."/>
            <person name="Yadav J.S."/>
            <person name="Pangilinan J."/>
            <person name="Larsson K.H."/>
            <person name="Matsuura K."/>
            <person name="Barry K."/>
            <person name="Labutti K."/>
            <person name="Kuo R."/>
            <person name="Ohm R.A."/>
            <person name="Bhattacharya S.S."/>
            <person name="Shirouzu T."/>
            <person name="Yoshinaga Y."/>
            <person name="Martin F.M."/>
            <person name="Grigoriev I.V."/>
            <person name="Hibbett D.S."/>
        </authorList>
    </citation>
    <scope>NUCLEOTIDE SEQUENCE [LARGE SCALE GENOMIC DNA]</scope>
    <source>
        <strain evidence="2 3">HHB10207 ss-3</strain>
    </source>
</reference>
<organism evidence="2 3">
    <name type="scientific">Sistotremastrum suecicum HHB10207 ss-3</name>
    <dbReference type="NCBI Taxonomy" id="1314776"/>
    <lineage>
        <taxon>Eukaryota</taxon>
        <taxon>Fungi</taxon>
        <taxon>Dikarya</taxon>
        <taxon>Basidiomycota</taxon>
        <taxon>Agaricomycotina</taxon>
        <taxon>Agaricomycetes</taxon>
        <taxon>Sistotremastrales</taxon>
        <taxon>Sistotremastraceae</taxon>
        <taxon>Sistotremastrum</taxon>
    </lineage>
</organism>
<accession>A0A165XVR0</accession>
<proteinExistence type="predicted"/>
<dbReference type="AlphaFoldDB" id="A0A165XVR0"/>
<feature type="compositionally biased region" description="Basic residues" evidence="1">
    <location>
        <begin position="82"/>
        <end position="91"/>
    </location>
</feature>
<dbReference type="EMBL" id="KV428314">
    <property type="protein sequence ID" value="KZT32602.1"/>
    <property type="molecule type" value="Genomic_DNA"/>
</dbReference>
<keyword evidence="3" id="KW-1185">Reference proteome</keyword>
<gene>
    <name evidence="2" type="ORF">SISSUDRAFT_1055336</name>
</gene>
<feature type="region of interest" description="Disordered" evidence="1">
    <location>
        <begin position="68"/>
        <end position="91"/>
    </location>
</feature>
<name>A0A165XVR0_9AGAM</name>
<evidence type="ECO:0000313" key="2">
    <source>
        <dbReference type="EMBL" id="KZT32602.1"/>
    </source>
</evidence>
<evidence type="ECO:0000256" key="1">
    <source>
        <dbReference type="SAM" id="MobiDB-lite"/>
    </source>
</evidence>
<evidence type="ECO:0000313" key="3">
    <source>
        <dbReference type="Proteomes" id="UP000076798"/>
    </source>
</evidence>
<dbReference type="Proteomes" id="UP000076798">
    <property type="component" value="Unassembled WGS sequence"/>
</dbReference>
<protein>
    <submittedName>
        <fullName evidence="2">Uncharacterized protein</fullName>
    </submittedName>
</protein>
<sequence>MRNESQVRNIRRLLETVFMLLIQGEKRKLERVAETCSYVPEITNVDVSDLEPDFKLRRVAREQLAVQGMKAPLSSSRYQKRDGRHRYRNRR</sequence>